<evidence type="ECO:0000256" key="2">
    <source>
        <dbReference type="ARBA" id="ARBA00022723"/>
    </source>
</evidence>
<proteinExistence type="predicted"/>
<keyword evidence="2" id="KW-0479">Metal-binding</keyword>
<dbReference type="AlphaFoldDB" id="A0A2H0B7B6"/>
<sequence>MNYNYLLKHSHLFPAVVGISYQQFLCLFDKFMPALRRAEKAKAWQFERLRLPGGGRKSKLASDKQKLFFILFYYKNYPTYGLAQVLFELDETNLYRWKEFLAVVLQTCISYQLQLPTVKIKTLAGMLEICPALRECIIDATERPIQRPKDNQVQAHYYSGKKKDHTIKNQVIVSSRGNKILAVSSLVEGKLHDKKLLELDGTMILAPPKAKILGDLGYQGAGEINPLVRFVTHLKKPHSSELSTIDKTTNKVISSIRVRVEHPLAYLKHFAILRHQFRGAISKAQAPFVTLACMYNFTRNYH</sequence>
<evidence type="ECO:0000256" key="1">
    <source>
        <dbReference type="ARBA" id="ARBA00001968"/>
    </source>
</evidence>
<evidence type="ECO:0000313" key="4">
    <source>
        <dbReference type="EMBL" id="PIP53547.1"/>
    </source>
</evidence>
<dbReference type="EMBL" id="PCSR01000009">
    <property type="protein sequence ID" value="PIP53547.1"/>
    <property type="molecule type" value="Genomic_DNA"/>
</dbReference>
<comment type="cofactor">
    <cofactor evidence="1">
        <name>a divalent metal cation</name>
        <dbReference type="ChEBI" id="CHEBI:60240"/>
    </cofactor>
</comment>
<accession>A0A2H0B7B6</accession>
<evidence type="ECO:0000313" key="5">
    <source>
        <dbReference type="Proteomes" id="UP000229459"/>
    </source>
</evidence>
<feature type="domain" description="DDE Tnp4" evidence="3">
    <location>
        <begin position="138"/>
        <end position="296"/>
    </location>
</feature>
<dbReference type="InterPro" id="IPR027806">
    <property type="entry name" value="HARBI1_dom"/>
</dbReference>
<gene>
    <name evidence="4" type="ORF">COX08_00390</name>
</gene>
<reference evidence="4 5" key="1">
    <citation type="submission" date="2017-09" db="EMBL/GenBank/DDBJ databases">
        <title>Depth-based differentiation of microbial function through sediment-hosted aquifers and enrichment of novel symbionts in the deep terrestrial subsurface.</title>
        <authorList>
            <person name="Probst A.J."/>
            <person name="Ladd B."/>
            <person name="Jarett J.K."/>
            <person name="Geller-Mcgrath D.E."/>
            <person name="Sieber C.M."/>
            <person name="Emerson J.B."/>
            <person name="Anantharaman K."/>
            <person name="Thomas B.C."/>
            <person name="Malmstrom R."/>
            <person name="Stieglmeier M."/>
            <person name="Klingl A."/>
            <person name="Woyke T."/>
            <person name="Ryan C.M."/>
            <person name="Banfield J.F."/>
        </authorList>
    </citation>
    <scope>NUCLEOTIDE SEQUENCE [LARGE SCALE GENOMIC DNA]</scope>
    <source>
        <strain evidence="4">CG23_combo_of_CG06-09_8_20_14_all_34_8</strain>
    </source>
</reference>
<dbReference type="GO" id="GO:0046872">
    <property type="term" value="F:metal ion binding"/>
    <property type="evidence" value="ECO:0007669"/>
    <property type="project" value="UniProtKB-KW"/>
</dbReference>
<comment type="caution">
    <text evidence="4">The sequence shown here is derived from an EMBL/GenBank/DDBJ whole genome shotgun (WGS) entry which is preliminary data.</text>
</comment>
<organism evidence="4 5">
    <name type="scientific">Candidatus Beckwithbacteria bacterium CG23_combo_of_CG06-09_8_20_14_all_34_8</name>
    <dbReference type="NCBI Taxonomy" id="1974497"/>
    <lineage>
        <taxon>Bacteria</taxon>
        <taxon>Candidatus Beckwithiibacteriota</taxon>
    </lineage>
</organism>
<dbReference type="Pfam" id="PF13359">
    <property type="entry name" value="DDE_Tnp_4"/>
    <property type="match status" value="1"/>
</dbReference>
<name>A0A2H0B7B6_9BACT</name>
<evidence type="ECO:0000259" key="3">
    <source>
        <dbReference type="Pfam" id="PF13359"/>
    </source>
</evidence>
<protein>
    <recommendedName>
        <fullName evidence="3">DDE Tnp4 domain-containing protein</fullName>
    </recommendedName>
</protein>
<dbReference type="Proteomes" id="UP000229459">
    <property type="component" value="Unassembled WGS sequence"/>
</dbReference>